<dbReference type="Proteomes" id="UP000002313">
    <property type="component" value="Chromosome IX"/>
</dbReference>
<reference evidence="1 2" key="2">
    <citation type="journal article" date="2012" name="Proc. Natl. Acad. Sci. U.S.A.">
        <title>Gain and loss of multiple functionally related, horizontally transferred genes in the reduced genomes of two microsporidian parasites.</title>
        <authorList>
            <person name="Pombert J.-F."/>
            <person name="Selman M."/>
            <person name="Burki F."/>
            <person name="Bardell F.T."/>
            <person name="Farinelli L."/>
            <person name="Solter L.F."/>
            <person name="Whitman D.W."/>
            <person name="Weiss L.M."/>
            <person name="Corradi N."/>
            <person name="Keeling P.J."/>
        </authorList>
    </citation>
    <scope>NUCLEOTIDE SEQUENCE [LARGE SCALE GENOMIC DNA]</scope>
    <source>
        <strain evidence="1 2">ATCC 50506</strain>
    </source>
</reference>
<dbReference type="EMBL" id="CP001950">
    <property type="protein sequence ID" value="ADM12286.1"/>
    <property type="molecule type" value="Genomic_DNA"/>
</dbReference>
<dbReference type="AlphaFoldDB" id="E0S930"/>
<proteinExistence type="predicted"/>
<organism evidence="1 2">
    <name type="scientific">Encephalitozoon intestinalis (strain ATCC 50506)</name>
    <name type="common">Microsporidian parasite</name>
    <name type="synonym">Septata intestinalis</name>
    <dbReference type="NCBI Taxonomy" id="876142"/>
    <lineage>
        <taxon>Eukaryota</taxon>
        <taxon>Fungi</taxon>
        <taxon>Fungi incertae sedis</taxon>
        <taxon>Microsporidia</taxon>
        <taxon>Unikaryonidae</taxon>
        <taxon>Encephalitozoon</taxon>
    </lineage>
</organism>
<dbReference type="RefSeq" id="XP_003073646.1">
    <property type="nucleotide sequence ID" value="XM_003073600.1"/>
</dbReference>
<dbReference type="VEuPathDB" id="MicrosporidiaDB:Eint_091580"/>
<reference evidence="1 2" key="1">
    <citation type="journal article" date="2010" name="Nat. Commun.">
        <title>The complete sequence of the smallest known nuclear genome from the microsporidian Encephalitozoon intestinalis.</title>
        <authorList>
            <person name="Corradi N."/>
            <person name="Pombert J.-F."/>
            <person name="Farinelli L."/>
            <person name="Didier E.S."/>
            <person name="Keeling P.J."/>
        </authorList>
    </citation>
    <scope>NUCLEOTIDE SEQUENCE [LARGE SCALE GENOMIC DNA]</scope>
    <source>
        <strain evidence="1 2">ATCC 50506</strain>
    </source>
</reference>
<dbReference type="KEGG" id="ein:Eint_091580"/>
<keyword evidence="2" id="KW-1185">Reference proteome</keyword>
<sequence>MDIPSIILRLLTDGIVDGEYHDSLSSLNELLRPIQYEAVGWPDGSCIVLKDNHSSYPPDSRTKEIEDVFKKVVRGISVSGEVVDMLIRERWMESTSEGYRLSKRSLVQHKDFILGLGEGYTVCDVCGFLRSENEVHKFCKELLESERGFGRKKN</sequence>
<dbReference type="HOGENOM" id="CLU_1704221_0_0_1"/>
<protein>
    <submittedName>
        <fullName evidence="1">Uncharacterized protein</fullName>
    </submittedName>
</protein>
<evidence type="ECO:0000313" key="2">
    <source>
        <dbReference type="Proteomes" id="UP000002313"/>
    </source>
</evidence>
<evidence type="ECO:0000313" key="1">
    <source>
        <dbReference type="EMBL" id="ADM12286.1"/>
    </source>
</evidence>
<gene>
    <name evidence="1" type="ORF">Eint_091580</name>
</gene>
<dbReference type="GeneID" id="9698478"/>
<dbReference type="OrthoDB" id="2190913at2759"/>
<accession>E0S930</accession>
<name>E0S930_ENCIT</name>